<dbReference type="PROSITE" id="PS51186">
    <property type="entry name" value="GNAT"/>
    <property type="match status" value="1"/>
</dbReference>
<dbReference type="EMBL" id="CYHG01000006">
    <property type="protein sequence ID" value="CUB04402.1"/>
    <property type="molecule type" value="Genomic_DNA"/>
</dbReference>
<dbReference type="Gene3D" id="3.40.630.30">
    <property type="match status" value="1"/>
</dbReference>
<evidence type="ECO:0000313" key="3">
    <source>
        <dbReference type="Proteomes" id="UP000182769"/>
    </source>
</evidence>
<dbReference type="GO" id="GO:0016747">
    <property type="term" value="F:acyltransferase activity, transferring groups other than amino-acyl groups"/>
    <property type="evidence" value="ECO:0007669"/>
    <property type="project" value="InterPro"/>
</dbReference>
<keyword evidence="2" id="KW-0808">Transferase</keyword>
<dbReference type="OrthoDB" id="5355033at2"/>
<dbReference type="InterPro" id="IPR000182">
    <property type="entry name" value="GNAT_dom"/>
</dbReference>
<dbReference type="InterPro" id="IPR016181">
    <property type="entry name" value="Acyl_CoA_acyltransferase"/>
</dbReference>
<dbReference type="PANTHER" id="PTHR43451">
    <property type="entry name" value="ACETYLTRANSFERASE (GNAT) FAMILY PROTEIN"/>
    <property type="match status" value="1"/>
</dbReference>
<proteinExistence type="predicted"/>
<dbReference type="SUPFAM" id="SSF55729">
    <property type="entry name" value="Acyl-CoA N-acyltransferases (Nat)"/>
    <property type="match status" value="1"/>
</dbReference>
<dbReference type="RefSeq" id="WP_055463337.1">
    <property type="nucleotide sequence ID" value="NZ_CYHG01000006.1"/>
</dbReference>
<organism evidence="2 3">
    <name type="scientific">Marinomonas fungiae</name>
    <dbReference type="NCBI Taxonomy" id="1137284"/>
    <lineage>
        <taxon>Bacteria</taxon>
        <taxon>Pseudomonadati</taxon>
        <taxon>Pseudomonadota</taxon>
        <taxon>Gammaproteobacteria</taxon>
        <taxon>Oceanospirillales</taxon>
        <taxon>Oceanospirillaceae</taxon>
        <taxon>Marinomonas</taxon>
    </lineage>
</organism>
<name>A0A0K6IM50_9GAMM</name>
<dbReference type="InterPro" id="IPR052564">
    <property type="entry name" value="N-acetyltrans/Recomb-assoc"/>
</dbReference>
<evidence type="ECO:0000313" key="2">
    <source>
        <dbReference type="EMBL" id="CUB04402.1"/>
    </source>
</evidence>
<protein>
    <submittedName>
        <fullName evidence="2">Acetyltransferase, GNAT family</fullName>
    </submittedName>
</protein>
<dbReference type="CDD" id="cd04301">
    <property type="entry name" value="NAT_SF"/>
    <property type="match status" value="1"/>
</dbReference>
<sequence length="165" mass="18912">MNPNAVVIETFDAKGMNVRELINVFHRSVHAIPNAIYSSEQKLAWAPDCLDASGWKTRLEAHPVWVARDEKNKECLGFIELDSEGDIECLYVCPRAQRQGIAKNLIVTAFEYLIQQYSDKRQWQVQASDAAYEFFIKLGFLPTQRNQIERFGVLLENTSMTKSII</sequence>
<dbReference type="PANTHER" id="PTHR43451:SF1">
    <property type="entry name" value="ACETYLTRANSFERASE"/>
    <property type="match status" value="1"/>
</dbReference>
<keyword evidence="3" id="KW-1185">Reference proteome</keyword>
<dbReference type="STRING" id="1137284.GCA_001418205_02270"/>
<dbReference type="Proteomes" id="UP000182769">
    <property type="component" value="Unassembled WGS sequence"/>
</dbReference>
<reference evidence="3" key="1">
    <citation type="submission" date="2015-08" db="EMBL/GenBank/DDBJ databases">
        <authorList>
            <person name="Varghese N."/>
        </authorList>
    </citation>
    <scope>NUCLEOTIDE SEQUENCE [LARGE SCALE GENOMIC DNA]</scope>
    <source>
        <strain evidence="3">JCM 18476</strain>
    </source>
</reference>
<dbReference type="AlphaFoldDB" id="A0A0K6IM50"/>
<accession>A0A0K6IM50</accession>
<feature type="domain" description="N-acetyltransferase" evidence="1">
    <location>
        <begin position="16"/>
        <end position="165"/>
    </location>
</feature>
<gene>
    <name evidence="2" type="ORF">Ga0061065_106224</name>
</gene>
<dbReference type="Pfam" id="PF13673">
    <property type="entry name" value="Acetyltransf_10"/>
    <property type="match status" value="1"/>
</dbReference>
<evidence type="ECO:0000259" key="1">
    <source>
        <dbReference type="PROSITE" id="PS51186"/>
    </source>
</evidence>